<feature type="active site" description="Phosphoserine intermediate" evidence="7">
    <location>
        <position position="370"/>
    </location>
</feature>
<evidence type="ECO:0000256" key="2">
    <source>
        <dbReference type="ARBA" id="ARBA00022553"/>
    </source>
</evidence>
<dbReference type="GO" id="GO:0046872">
    <property type="term" value="F:metal ion binding"/>
    <property type="evidence" value="ECO:0007669"/>
    <property type="project" value="UniProtKB-KW"/>
</dbReference>
<gene>
    <name evidence="11" type="ORF">DR864_05305</name>
</gene>
<feature type="transmembrane region" description="Helical" evidence="10">
    <location>
        <begin position="31"/>
        <end position="56"/>
    </location>
</feature>
<dbReference type="Pfam" id="PF13653">
    <property type="entry name" value="GDPD_2"/>
    <property type="match status" value="1"/>
</dbReference>
<evidence type="ECO:0000256" key="9">
    <source>
        <dbReference type="RuleBase" id="RU003946"/>
    </source>
</evidence>
<organism evidence="11 12">
    <name type="scientific">Runella rosea</name>
    <dbReference type="NCBI Taxonomy" id="2259595"/>
    <lineage>
        <taxon>Bacteria</taxon>
        <taxon>Pseudomonadati</taxon>
        <taxon>Bacteroidota</taxon>
        <taxon>Cytophagia</taxon>
        <taxon>Cytophagales</taxon>
        <taxon>Spirosomataceae</taxon>
        <taxon>Runella</taxon>
    </lineage>
</organism>
<feature type="binding site" evidence="8">
    <location>
        <position position="329"/>
    </location>
    <ligand>
        <name>Mg(2+)</name>
        <dbReference type="ChEBI" id="CHEBI:18420"/>
    </ligand>
</feature>
<evidence type="ECO:0000313" key="11">
    <source>
        <dbReference type="EMBL" id="AXE17194.1"/>
    </source>
</evidence>
<dbReference type="InterPro" id="IPR018299">
    <property type="entry name" value="Alkaline_phosphatase_AS"/>
</dbReference>
<dbReference type="CDD" id="cd16012">
    <property type="entry name" value="ALP"/>
    <property type="match status" value="1"/>
</dbReference>
<evidence type="ECO:0000256" key="4">
    <source>
        <dbReference type="ARBA" id="ARBA00022801"/>
    </source>
</evidence>
<dbReference type="Gene3D" id="3.20.20.190">
    <property type="entry name" value="Phosphatidylinositol (PI) phosphodiesterase"/>
    <property type="match status" value="1"/>
</dbReference>
<keyword evidence="4" id="KW-0378">Hydrolase</keyword>
<dbReference type="GO" id="GO:0004035">
    <property type="term" value="F:alkaline phosphatase activity"/>
    <property type="evidence" value="ECO:0007669"/>
    <property type="project" value="TreeGrafter"/>
</dbReference>
<evidence type="ECO:0000256" key="1">
    <source>
        <dbReference type="ARBA" id="ARBA00005984"/>
    </source>
</evidence>
<dbReference type="CDD" id="cd08577">
    <property type="entry name" value="PI-PLCc_GDPD_SF_unchar3"/>
    <property type="match status" value="1"/>
</dbReference>
<name>A0A344TEX3_9BACT</name>
<dbReference type="PANTHER" id="PTHR11596">
    <property type="entry name" value="ALKALINE PHOSPHATASE"/>
    <property type="match status" value="1"/>
</dbReference>
<keyword evidence="2" id="KW-0597">Phosphoprotein</keyword>
<feature type="binding site" evidence="8">
    <location>
        <position position="586"/>
    </location>
    <ligand>
        <name>Zn(2+)</name>
        <dbReference type="ChEBI" id="CHEBI:29105"/>
        <label>2</label>
    </ligand>
</feature>
<feature type="binding site" evidence="8">
    <location>
        <position position="329"/>
    </location>
    <ligand>
        <name>Zn(2+)</name>
        <dbReference type="ChEBI" id="CHEBI:29105"/>
        <label>2</label>
    </ligand>
</feature>
<dbReference type="InterPro" id="IPR017850">
    <property type="entry name" value="Alkaline_phosphatase_core_sf"/>
</dbReference>
<comment type="cofactor">
    <cofactor evidence="8">
        <name>Mg(2+)</name>
        <dbReference type="ChEBI" id="CHEBI:18420"/>
    </cofactor>
    <text evidence="8">Binds 1 Mg(2+) ion.</text>
</comment>
<keyword evidence="10" id="KW-1133">Transmembrane helix</keyword>
<feature type="binding site" evidence="8">
    <location>
        <position position="421"/>
    </location>
    <ligand>
        <name>Mg(2+)</name>
        <dbReference type="ChEBI" id="CHEBI:18420"/>
    </ligand>
</feature>
<dbReference type="AlphaFoldDB" id="A0A344TEX3"/>
<keyword evidence="12" id="KW-1185">Reference proteome</keyword>
<keyword evidence="10" id="KW-0472">Membrane</keyword>
<dbReference type="InterPro" id="IPR001952">
    <property type="entry name" value="Alkaline_phosphatase"/>
</dbReference>
<evidence type="ECO:0000256" key="6">
    <source>
        <dbReference type="ARBA" id="ARBA00022842"/>
    </source>
</evidence>
<dbReference type="SUPFAM" id="SSF51695">
    <property type="entry name" value="PLC-like phosphodiesterases"/>
    <property type="match status" value="1"/>
</dbReference>
<feature type="binding site" evidence="8">
    <location>
        <position position="587"/>
    </location>
    <ligand>
        <name>Zn(2+)</name>
        <dbReference type="ChEBI" id="CHEBI:29105"/>
        <label>2</label>
    </ligand>
</feature>
<evidence type="ECO:0000313" key="12">
    <source>
        <dbReference type="Proteomes" id="UP000251993"/>
    </source>
</evidence>
<dbReference type="InterPro" id="IPR017946">
    <property type="entry name" value="PLC-like_Pdiesterase_TIM-brl"/>
</dbReference>
<dbReference type="Proteomes" id="UP000251993">
    <property type="component" value="Chromosome"/>
</dbReference>
<feature type="binding site" evidence="8">
    <location>
        <position position="544"/>
    </location>
    <ligand>
        <name>Zn(2+)</name>
        <dbReference type="ChEBI" id="CHEBI:29105"/>
        <label>2</label>
    </ligand>
</feature>
<feature type="binding site" evidence="8">
    <location>
        <position position="423"/>
    </location>
    <ligand>
        <name>Mg(2+)</name>
        <dbReference type="ChEBI" id="CHEBI:18420"/>
    </ligand>
</feature>
<dbReference type="InterPro" id="IPR039559">
    <property type="entry name" value="AIM6_PI-PLC-like_dom"/>
</dbReference>
<protein>
    <submittedName>
        <fullName evidence="11">Alkaline phosphatase</fullName>
    </submittedName>
</protein>
<keyword evidence="10" id="KW-0812">Transmembrane</keyword>
<proteinExistence type="inferred from homology"/>
<feature type="binding site" evidence="8">
    <location>
        <position position="539"/>
    </location>
    <ligand>
        <name>Mg(2+)</name>
        <dbReference type="ChEBI" id="CHEBI:18420"/>
    </ligand>
</feature>
<dbReference type="PRINTS" id="PR00113">
    <property type="entry name" value="ALKPHPHTASE"/>
</dbReference>
<dbReference type="EMBL" id="CP030850">
    <property type="protein sequence ID" value="AXE17194.1"/>
    <property type="molecule type" value="Genomic_DNA"/>
</dbReference>
<evidence type="ECO:0000256" key="7">
    <source>
        <dbReference type="PIRSR" id="PIRSR601952-1"/>
    </source>
</evidence>
<evidence type="ECO:0000256" key="3">
    <source>
        <dbReference type="ARBA" id="ARBA00022723"/>
    </source>
</evidence>
<dbReference type="SMART" id="SM00098">
    <property type="entry name" value="alkPPc"/>
    <property type="match status" value="1"/>
</dbReference>
<dbReference type="SUPFAM" id="SSF53649">
    <property type="entry name" value="Alkaline phosphatase-like"/>
    <property type="match status" value="1"/>
</dbReference>
<keyword evidence="5 8" id="KW-0862">Zinc</keyword>
<evidence type="ECO:0000256" key="10">
    <source>
        <dbReference type="SAM" id="Phobius"/>
    </source>
</evidence>
<keyword evidence="6 8" id="KW-0460">Magnesium</keyword>
<dbReference type="Pfam" id="PF00245">
    <property type="entry name" value="Alk_phosphatase"/>
    <property type="match status" value="1"/>
</dbReference>
<keyword evidence="3 8" id="KW-0479">Metal-binding</keyword>
<dbReference type="Gene3D" id="3.40.720.10">
    <property type="entry name" value="Alkaline Phosphatase, subunit A"/>
    <property type="match status" value="1"/>
</dbReference>
<dbReference type="OrthoDB" id="9794455at2"/>
<reference evidence="11 12" key="1">
    <citation type="submission" date="2018-07" db="EMBL/GenBank/DDBJ databases">
        <title>Genome sequencing of Runella.</title>
        <authorList>
            <person name="Baek M.-G."/>
            <person name="Yi H."/>
        </authorList>
    </citation>
    <scope>NUCLEOTIDE SEQUENCE [LARGE SCALE GENOMIC DNA]</scope>
    <source>
        <strain evidence="11 12">HYN0085</strain>
    </source>
</reference>
<sequence length="651" mass="71929">MTRMTRKSFATLPFLTPLLFRKNTVKIPLRCFLSLILTIFMKRFFLPVLVAVFAILQSHSQITYTPANAHSHNDYAQANPFFGAYNLQCGAIEADVFLKDGELMVAHHPDEIKPERTFHALYLQPLAAQHREGKIYPLQLLIDLKTSAGPTLETLVNHLNRFPYVFGDNKSVKVVISGNMPSPNDFGKYPSWVSFDGRFEETYSDAALARVPLFSAPFSTVSRWTGVGLFPKEDRERLVELVNRAHQKGKKVRFWGTPDNEAVWKELMAVGVDWIGTDAPQALANYFKSTKPADSQYTNTVPAYTPYQPSYKSDGSNKTPKNIIFLIGDGMGLAQMHTGMIANHGQLHMALFRHLGLMQTQPAETFITDSAAAGTALATGYKTKNGTIGMDATLVARPSLTVTAKQKGKKCAVISSGPITDATPAVFYAHQPKRSMQEEIAADFLKEPLDILAGGGAKYFFERKDKANLGDSLKARQYDVIRKYAEITNQNKAEKFVVLDDQATLSIEKGRGNFLPLTVKESISHFQKTAKKGFFIMAEGAQIDYAGHANNTGYVVNEVLDFDQAVGEALRFADEDGQTLVIVTADHETGAMSITGGSESEGMIKGNFGSKGHSAIMVPVYAYGPQSQQFGGIYQNTELSNRIRRLLEESK</sequence>
<evidence type="ECO:0000256" key="5">
    <source>
        <dbReference type="ARBA" id="ARBA00022833"/>
    </source>
</evidence>
<evidence type="ECO:0000256" key="8">
    <source>
        <dbReference type="PIRSR" id="PIRSR601952-2"/>
    </source>
</evidence>
<dbReference type="KEGG" id="run:DR864_05305"/>
<feature type="binding site" evidence="8">
    <location>
        <position position="548"/>
    </location>
    <ligand>
        <name>Zn(2+)</name>
        <dbReference type="ChEBI" id="CHEBI:29105"/>
        <label>2</label>
    </ligand>
</feature>
<dbReference type="PANTHER" id="PTHR11596:SF5">
    <property type="entry name" value="ALKALINE PHOSPHATASE"/>
    <property type="match status" value="1"/>
</dbReference>
<dbReference type="GO" id="GO:0008081">
    <property type="term" value="F:phosphoric diester hydrolase activity"/>
    <property type="evidence" value="ECO:0007669"/>
    <property type="project" value="InterPro"/>
</dbReference>
<accession>A0A344TEX3</accession>
<comment type="cofactor">
    <cofactor evidence="8">
        <name>Zn(2+)</name>
        <dbReference type="ChEBI" id="CHEBI:29105"/>
    </cofactor>
    <text evidence="8">Binds 2 Zn(2+) ions.</text>
</comment>
<comment type="similarity">
    <text evidence="1 9">Belongs to the alkaline phosphatase family.</text>
</comment>
<dbReference type="PROSITE" id="PS00123">
    <property type="entry name" value="ALKALINE_PHOSPHATASE"/>
    <property type="match status" value="1"/>
</dbReference>
<dbReference type="GO" id="GO:0006629">
    <property type="term" value="P:lipid metabolic process"/>
    <property type="evidence" value="ECO:0007669"/>
    <property type="project" value="InterPro"/>
</dbReference>